<evidence type="ECO:0000313" key="1">
    <source>
        <dbReference type="EMBL" id="KAH7966526.1"/>
    </source>
</evidence>
<gene>
    <name evidence="1" type="ORF">HPB49_017218</name>
</gene>
<accession>A0ACB8DF59</accession>
<name>A0ACB8DF59_DERSI</name>
<evidence type="ECO:0000313" key="2">
    <source>
        <dbReference type="Proteomes" id="UP000821865"/>
    </source>
</evidence>
<proteinExistence type="predicted"/>
<dbReference type="Proteomes" id="UP000821865">
    <property type="component" value="Chromosome 2"/>
</dbReference>
<dbReference type="EMBL" id="CM023471">
    <property type="protein sequence ID" value="KAH7966526.1"/>
    <property type="molecule type" value="Genomic_DNA"/>
</dbReference>
<comment type="caution">
    <text evidence="1">The sequence shown here is derived from an EMBL/GenBank/DDBJ whole genome shotgun (WGS) entry which is preliminary data.</text>
</comment>
<reference evidence="1" key="1">
    <citation type="submission" date="2020-05" db="EMBL/GenBank/DDBJ databases">
        <title>Large-scale comparative analyses of tick genomes elucidate their genetic diversity and vector capacities.</title>
        <authorList>
            <person name="Jia N."/>
            <person name="Wang J."/>
            <person name="Shi W."/>
            <person name="Du L."/>
            <person name="Sun Y."/>
            <person name="Zhan W."/>
            <person name="Jiang J."/>
            <person name="Wang Q."/>
            <person name="Zhang B."/>
            <person name="Ji P."/>
            <person name="Sakyi L.B."/>
            <person name="Cui X."/>
            <person name="Yuan T."/>
            <person name="Jiang B."/>
            <person name="Yang W."/>
            <person name="Lam T.T.-Y."/>
            <person name="Chang Q."/>
            <person name="Ding S."/>
            <person name="Wang X."/>
            <person name="Zhu J."/>
            <person name="Ruan X."/>
            <person name="Zhao L."/>
            <person name="Wei J."/>
            <person name="Que T."/>
            <person name="Du C."/>
            <person name="Cheng J."/>
            <person name="Dai P."/>
            <person name="Han X."/>
            <person name="Huang E."/>
            <person name="Gao Y."/>
            <person name="Liu J."/>
            <person name="Shao H."/>
            <person name="Ye R."/>
            <person name="Li L."/>
            <person name="Wei W."/>
            <person name="Wang X."/>
            <person name="Wang C."/>
            <person name="Yang T."/>
            <person name="Huo Q."/>
            <person name="Li W."/>
            <person name="Guo W."/>
            <person name="Chen H."/>
            <person name="Zhou L."/>
            <person name="Ni X."/>
            <person name="Tian J."/>
            <person name="Zhou Y."/>
            <person name="Sheng Y."/>
            <person name="Liu T."/>
            <person name="Pan Y."/>
            <person name="Xia L."/>
            <person name="Li J."/>
            <person name="Zhao F."/>
            <person name="Cao W."/>
        </authorList>
    </citation>
    <scope>NUCLEOTIDE SEQUENCE</scope>
    <source>
        <strain evidence="1">Dsil-2018</strain>
    </source>
</reference>
<protein>
    <submittedName>
        <fullName evidence="1">Uncharacterized protein</fullName>
    </submittedName>
</protein>
<keyword evidence="2" id="KW-1185">Reference proteome</keyword>
<sequence>MASLRILVCFFRCGADATVTILMLLNSLNSCVNPWIYLFFNRNLVQALRQQVCCCCRQDKTVDGSHPRGTGGLLPEITTQGTDINISRQSSPVNSTPRKTFDNIDMGVRRHS</sequence>
<organism evidence="1 2">
    <name type="scientific">Dermacentor silvarum</name>
    <name type="common">Tick</name>
    <dbReference type="NCBI Taxonomy" id="543639"/>
    <lineage>
        <taxon>Eukaryota</taxon>
        <taxon>Metazoa</taxon>
        <taxon>Ecdysozoa</taxon>
        <taxon>Arthropoda</taxon>
        <taxon>Chelicerata</taxon>
        <taxon>Arachnida</taxon>
        <taxon>Acari</taxon>
        <taxon>Parasitiformes</taxon>
        <taxon>Ixodida</taxon>
        <taxon>Ixodoidea</taxon>
        <taxon>Ixodidae</taxon>
        <taxon>Rhipicephalinae</taxon>
        <taxon>Dermacentor</taxon>
    </lineage>
</organism>